<feature type="region of interest" description="Disordered" evidence="1">
    <location>
        <begin position="120"/>
        <end position="140"/>
    </location>
</feature>
<sequence>MLHRGSSSVFDSPEFPPPAAPLRRLKPLPKRRRTSDSDLHPRAQAPADPLAPLAPPPATAPSSMPTPLRVPFPAVPMPDLLGGVDSIAEESIAHSDSVPSQLALQSYYASVFRNGGGYTNGATNEAQSEDDPTRSTAGHSFDLSTVYRRLAEGTMSTSAAESGVCPQAQGARQDDDLSEGDRTDHMQQHGNTKKRKVPANVARAAGRERSLSLGGSEEETMMRFAGRAEHELDVLAAAAAPLLSLPPIPSAAAQVPRKGKISPSALAGLQHKELLRQRKRQLAAMLGALSLGDTFALDQALSTHIPFISTMSGSGTDSDVRKVRLSRRRGPRLARTARAEMTSSDKRTRASFPAAQFRFAYPSATSERLLATEEDMLALRKRFEDELARQAAKAAKAAAEAKQAALAVGKTPRPKRLGKGQPHTRTAVGGDTPAEPSDPLPLPKSRGTKKKKSAPDIHDRKNYAPRLSAPVPSNSVHSGQNALNLPGSQHPLLFLSANIPRKRKKATATPTAQIVDPAEEWICPHCEYSLFYSDGPEYKRAIRNRKKILRRRRRAQERAAGGLSAPKIPAKAASDDDDYGDEGQFTTQLPAIPKSTEWKQGTDIKGTDGQHHLQSG</sequence>
<evidence type="ECO:0000313" key="3">
    <source>
        <dbReference type="Proteomes" id="UP000053989"/>
    </source>
</evidence>
<feature type="compositionally biased region" description="Polar residues" evidence="1">
    <location>
        <begin position="471"/>
        <end position="484"/>
    </location>
</feature>
<feature type="region of interest" description="Disordered" evidence="1">
    <location>
        <begin position="328"/>
        <end position="349"/>
    </location>
</feature>
<dbReference type="AlphaFoldDB" id="A0A0C3DIR0"/>
<feature type="compositionally biased region" description="Polar residues" evidence="1">
    <location>
        <begin position="1"/>
        <end position="10"/>
    </location>
</feature>
<dbReference type="OrthoDB" id="2507488at2759"/>
<evidence type="ECO:0000313" key="2">
    <source>
        <dbReference type="EMBL" id="KIM60575.1"/>
    </source>
</evidence>
<dbReference type="InParanoid" id="A0A0C3DIR0"/>
<feature type="region of interest" description="Disordered" evidence="1">
    <location>
        <begin position="1"/>
        <end position="71"/>
    </location>
</feature>
<feature type="compositionally biased region" description="Low complexity" evidence="1">
    <location>
        <begin position="42"/>
        <end position="51"/>
    </location>
</feature>
<keyword evidence="3" id="KW-1185">Reference proteome</keyword>
<accession>A0A0C3DIR0</accession>
<feature type="compositionally biased region" description="Basic and acidic residues" evidence="1">
    <location>
        <begin position="453"/>
        <end position="462"/>
    </location>
</feature>
<reference evidence="3" key="2">
    <citation type="submission" date="2015-01" db="EMBL/GenBank/DDBJ databases">
        <title>Evolutionary Origins and Diversification of the Mycorrhizal Mutualists.</title>
        <authorList>
            <consortium name="DOE Joint Genome Institute"/>
            <consortium name="Mycorrhizal Genomics Consortium"/>
            <person name="Kohler A."/>
            <person name="Kuo A."/>
            <person name="Nagy L.G."/>
            <person name="Floudas D."/>
            <person name="Copeland A."/>
            <person name="Barry K.W."/>
            <person name="Cichocki N."/>
            <person name="Veneault-Fourrey C."/>
            <person name="LaButti K."/>
            <person name="Lindquist E.A."/>
            <person name="Lipzen A."/>
            <person name="Lundell T."/>
            <person name="Morin E."/>
            <person name="Murat C."/>
            <person name="Riley R."/>
            <person name="Ohm R."/>
            <person name="Sun H."/>
            <person name="Tunlid A."/>
            <person name="Henrissat B."/>
            <person name="Grigoriev I.V."/>
            <person name="Hibbett D.S."/>
            <person name="Martin F."/>
        </authorList>
    </citation>
    <scope>NUCLEOTIDE SEQUENCE [LARGE SCALE GENOMIC DNA]</scope>
    <source>
        <strain evidence="3">Foug A</strain>
    </source>
</reference>
<name>A0A0C3DIR0_9AGAM</name>
<proteinExistence type="predicted"/>
<feature type="region of interest" description="Disordered" evidence="1">
    <location>
        <begin position="157"/>
        <end position="213"/>
    </location>
</feature>
<evidence type="ECO:0000256" key="1">
    <source>
        <dbReference type="SAM" id="MobiDB-lite"/>
    </source>
</evidence>
<reference evidence="2 3" key="1">
    <citation type="submission" date="2014-04" db="EMBL/GenBank/DDBJ databases">
        <authorList>
            <consortium name="DOE Joint Genome Institute"/>
            <person name="Kuo A."/>
            <person name="Kohler A."/>
            <person name="Nagy L.G."/>
            <person name="Floudas D."/>
            <person name="Copeland A."/>
            <person name="Barry K.W."/>
            <person name="Cichocki N."/>
            <person name="Veneault-Fourrey C."/>
            <person name="LaButti K."/>
            <person name="Lindquist E.A."/>
            <person name="Lipzen A."/>
            <person name="Lundell T."/>
            <person name="Morin E."/>
            <person name="Murat C."/>
            <person name="Sun H."/>
            <person name="Tunlid A."/>
            <person name="Henrissat B."/>
            <person name="Grigoriev I.V."/>
            <person name="Hibbett D.S."/>
            <person name="Martin F."/>
            <person name="Nordberg H.P."/>
            <person name="Cantor M.N."/>
            <person name="Hua S.X."/>
        </authorList>
    </citation>
    <scope>NUCLEOTIDE SEQUENCE [LARGE SCALE GENOMIC DNA]</scope>
    <source>
        <strain evidence="2 3">Foug A</strain>
    </source>
</reference>
<feature type="region of interest" description="Disordered" evidence="1">
    <location>
        <begin position="405"/>
        <end position="484"/>
    </location>
</feature>
<dbReference type="EMBL" id="KN822060">
    <property type="protein sequence ID" value="KIM60575.1"/>
    <property type="molecule type" value="Genomic_DNA"/>
</dbReference>
<protein>
    <submittedName>
        <fullName evidence="2">Uncharacterized protein</fullName>
    </submittedName>
</protein>
<feature type="compositionally biased region" description="Basic and acidic residues" evidence="1">
    <location>
        <begin position="596"/>
        <end position="616"/>
    </location>
</feature>
<dbReference type="Proteomes" id="UP000053989">
    <property type="component" value="Unassembled WGS sequence"/>
</dbReference>
<gene>
    <name evidence="2" type="ORF">SCLCIDRAFT_123845</name>
</gene>
<feature type="compositionally biased region" description="Basic residues" evidence="1">
    <location>
        <begin position="23"/>
        <end position="33"/>
    </location>
</feature>
<feature type="compositionally biased region" description="Basic and acidic residues" evidence="1">
    <location>
        <begin position="172"/>
        <end position="187"/>
    </location>
</feature>
<organism evidence="2 3">
    <name type="scientific">Scleroderma citrinum Foug A</name>
    <dbReference type="NCBI Taxonomy" id="1036808"/>
    <lineage>
        <taxon>Eukaryota</taxon>
        <taxon>Fungi</taxon>
        <taxon>Dikarya</taxon>
        <taxon>Basidiomycota</taxon>
        <taxon>Agaricomycotina</taxon>
        <taxon>Agaricomycetes</taxon>
        <taxon>Agaricomycetidae</taxon>
        <taxon>Boletales</taxon>
        <taxon>Sclerodermatineae</taxon>
        <taxon>Sclerodermataceae</taxon>
        <taxon>Scleroderma</taxon>
    </lineage>
</organism>
<dbReference type="STRING" id="1036808.A0A0C3DIR0"/>
<dbReference type="HOGENOM" id="CLU_013602_0_0_1"/>
<feature type="region of interest" description="Disordered" evidence="1">
    <location>
        <begin position="553"/>
        <end position="616"/>
    </location>
</feature>